<organism evidence="1 2">
    <name type="scientific">Acidovorax cavernicola</name>
    <dbReference type="NCBI Taxonomy" id="1675792"/>
    <lineage>
        <taxon>Bacteria</taxon>
        <taxon>Pseudomonadati</taxon>
        <taxon>Pseudomonadota</taxon>
        <taxon>Betaproteobacteria</taxon>
        <taxon>Burkholderiales</taxon>
        <taxon>Comamonadaceae</taxon>
        <taxon>Acidovorax</taxon>
    </lineage>
</organism>
<dbReference type="Proteomes" id="UP000265619">
    <property type="component" value="Unassembled WGS sequence"/>
</dbReference>
<name>A0A9X8GSS8_9BURK</name>
<proteinExistence type="predicted"/>
<sequence length="182" mass="19981">MDDIVKQALAKWPNVPHCYGWLGLDARGNWYMRDDRTQAQGPFRSAKGSMLRHDKLIEFIHRNYEHDAEGQWFFQNGPQRVYVELEAAPLVWRVAQQGANTFTVTAHTGAPAEVTGCLLDEEGRLYLAAPAGLGLVHTQDVGIAAEAVEQGLWTPEAVQAADLPGRFGHVLSPAERHAAAAG</sequence>
<gene>
    <name evidence="1" type="ORF">D3H34_28530</name>
</gene>
<dbReference type="EMBL" id="QXMN01000059">
    <property type="protein sequence ID" value="RIX73783.1"/>
    <property type="molecule type" value="Genomic_DNA"/>
</dbReference>
<protein>
    <submittedName>
        <fullName evidence="1">DUF2946 family protein</fullName>
    </submittedName>
</protein>
<reference evidence="1 2" key="1">
    <citation type="submission" date="2018-09" db="EMBL/GenBank/DDBJ databases">
        <title>Acidovorax cavernicola nov. sp. isolated from Gruta de las Maravillas (Aracena, Spain).</title>
        <authorList>
            <person name="Jurado V."/>
            <person name="Gutierrez-Patricio S."/>
            <person name="Gonzalez-Pimentel J.L."/>
            <person name="Miller A.Z."/>
            <person name="Laiz L."/>
            <person name="Saiz-Jimenez C."/>
        </authorList>
    </citation>
    <scope>NUCLEOTIDE SEQUENCE [LARGE SCALE GENOMIC DNA]</scope>
    <source>
        <strain evidence="1 2">1011MAR4D40.2</strain>
    </source>
</reference>
<comment type="caution">
    <text evidence="1">The sequence shown here is derived from an EMBL/GenBank/DDBJ whole genome shotgun (WGS) entry which is preliminary data.</text>
</comment>
<dbReference type="OrthoDB" id="7057642at2"/>
<dbReference type="InterPro" id="IPR021332">
    <property type="entry name" value="DUF2944"/>
</dbReference>
<keyword evidence="2" id="KW-1185">Reference proteome</keyword>
<dbReference type="RefSeq" id="WP_119557926.1">
    <property type="nucleotide sequence ID" value="NZ_QXMN01000059.1"/>
</dbReference>
<evidence type="ECO:0000313" key="1">
    <source>
        <dbReference type="EMBL" id="RIX73783.1"/>
    </source>
</evidence>
<evidence type="ECO:0000313" key="2">
    <source>
        <dbReference type="Proteomes" id="UP000265619"/>
    </source>
</evidence>
<dbReference type="Pfam" id="PF11161">
    <property type="entry name" value="DUF2944"/>
    <property type="match status" value="1"/>
</dbReference>
<dbReference type="AlphaFoldDB" id="A0A9X8GSS8"/>
<accession>A0A9X8GSS8</accession>